<evidence type="ECO:0000256" key="2">
    <source>
        <dbReference type="ARBA" id="ARBA00022741"/>
    </source>
</evidence>
<comment type="similarity">
    <text evidence="1">Belongs to the DNA mismatch repair MutS family.</text>
</comment>
<keyword evidence="2" id="KW-0547">Nucleotide-binding</keyword>
<dbReference type="InterPro" id="IPR000432">
    <property type="entry name" value="DNA_mismatch_repair_MutS_C"/>
</dbReference>
<dbReference type="GO" id="GO:0006298">
    <property type="term" value="P:mismatch repair"/>
    <property type="evidence" value="ECO:0007669"/>
    <property type="project" value="InterPro"/>
</dbReference>
<dbReference type="InterPro" id="IPR027417">
    <property type="entry name" value="P-loop_NTPase"/>
</dbReference>
<accession>A0A516AGG7</accession>
<keyword evidence="4" id="KW-0238">DNA-binding</keyword>
<dbReference type="Pfam" id="PF00488">
    <property type="entry name" value="MutS_V"/>
    <property type="match status" value="1"/>
</dbReference>
<organism evidence="6">
    <name type="scientific">Lingulaulax polyedra</name>
    <name type="common">Dinoflagellate</name>
    <name type="synonym">Lingulodinium polyedra</name>
    <dbReference type="NCBI Taxonomy" id="160621"/>
    <lineage>
        <taxon>Eukaryota</taxon>
        <taxon>Sar</taxon>
        <taxon>Alveolata</taxon>
        <taxon>Dinophyceae</taxon>
        <taxon>Gonyaulacales</taxon>
        <taxon>Lingulodiniaceae</taxon>
        <taxon>Lingulaulax</taxon>
    </lineage>
</organism>
<dbReference type="GO" id="GO:0005634">
    <property type="term" value="C:nucleus"/>
    <property type="evidence" value="ECO:0007669"/>
    <property type="project" value="TreeGrafter"/>
</dbReference>
<evidence type="ECO:0000313" key="6">
    <source>
        <dbReference type="EMBL" id="QDO16399.1"/>
    </source>
</evidence>
<dbReference type="GO" id="GO:0030983">
    <property type="term" value="F:mismatched DNA binding"/>
    <property type="evidence" value="ECO:0007669"/>
    <property type="project" value="InterPro"/>
</dbReference>
<protein>
    <submittedName>
        <fullName evidence="6">MutS-like protein 5</fullName>
    </submittedName>
</protein>
<evidence type="ECO:0000256" key="4">
    <source>
        <dbReference type="ARBA" id="ARBA00023125"/>
    </source>
</evidence>
<sequence>MPEEKRPDARRLAALGTAAAAAAARVQVVTGANLAGKTVYLKQLGLIVLLAQIGSFVPADEAELGLCDLIFSRIQSVEGSAVQCSSFGIDLAQVALALRNATEASLVLLDEFGKGTHAADGVALFGATVEHLCRWRAGPKAVLTTHFTEAFRFQLVSPEEEGLQLCCMRVLPPEEEGGGVAYLYQLAPGAAEQSFGIECARRAGLDEATLARAEEILGALERGEAVPPPAEGLCAEAAARADAREARRERLCRLVADRLRALDPEDADATRALLDFVRS</sequence>
<dbReference type="PROSITE" id="PS00486">
    <property type="entry name" value="DNA_MISMATCH_REPAIR_2"/>
    <property type="match status" value="1"/>
</dbReference>
<reference evidence="6" key="1">
    <citation type="journal article" date="2019" name="Microorganisms">
        <title>DNA Damage Response Pathways in Dinoflagellates.</title>
        <authorList>
            <person name="Li C."/>
            <person name="Wong J."/>
        </authorList>
    </citation>
    <scope>NUCLEOTIDE SEQUENCE</scope>
</reference>
<dbReference type="GO" id="GO:0005524">
    <property type="term" value="F:ATP binding"/>
    <property type="evidence" value="ECO:0007669"/>
    <property type="project" value="UniProtKB-KW"/>
</dbReference>
<dbReference type="PANTHER" id="PTHR11361:SF20">
    <property type="entry name" value="MUTS PROTEIN HOMOLOG 5"/>
    <property type="match status" value="1"/>
</dbReference>
<dbReference type="SUPFAM" id="SSF52540">
    <property type="entry name" value="P-loop containing nucleoside triphosphate hydrolases"/>
    <property type="match status" value="1"/>
</dbReference>
<keyword evidence="3" id="KW-0067">ATP-binding</keyword>
<evidence type="ECO:0000256" key="3">
    <source>
        <dbReference type="ARBA" id="ARBA00022840"/>
    </source>
</evidence>
<evidence type="ECO:0000259" key="5">
    <source>
        <dbReference type="PROSITE" id="PS00486"/>
    </source>
</evidence>
<dbReference type="Gene3D" id="3.40.50.300">
    <property type="entry name" value="P-loop containing nucleotide triphosphate hydrolases"/>
    <property type="match status" value="1"/>
</dbReference>
<dbReference type="EMBL" id="MN125932">
    <property type="protein sequence ID" value="QDO16399.1"/>
    <property type="molecule type" value="mRNA"/>
</dbReference>
<dbReference type="SMART" id="SM00534">
    <property type="entry name" value="MUTSac"/>
    <property type="match status" value="1"/>
</dbReference>
<proteinExistence type="evidence at transcript level"/>
<evidence type="ECO:0000256" key="1">
    <source>
        <dbReference type="ARBA" id="ARBA00006271"/>
    </source>
</evidence>
<dbReference type="AlphaFoldDB" id="A0A516AGG7"/>
<name>A0A516AGG7_LINPO</name>
<feature type="domain" description="DNA mismatch repair proteins mutS family" evidence="5">
    <location>
        <begin position="105"/>
        <end position="121"/>
    </location>
</feature>
<dbReference type="PANTHER" id="PTHR11361">
    <property type="entry name" value="DNA MISMATCH REPAIR PROTEIN MUTS FAMILY MEMBER"/>
    <property type="match status" value="1"/>
</dbReference>
<dbReference type="GO" id="GO:0140664">
    <property type="term" value="F:ATP-dependent DNA damage sensor activity"/>
    <property type="evidence" value="ECO:0007669"/>
    <property type="project" value="InterPro"/>
</dbReference>
<dbReference type="GO" id="GO:0051026">
    <property type="term" value="P:chiasma assembly"/>
    <property type="evidence" value="ECO:0007669"/>
    <property type="project" value="TreeGrafter"/>
</dbReference>
<dbReference type="InterPro" id="IPR045076">
    <property type="entry name" value="MutS"/>
</dbReference>